<name>C1NAJ2_MICPC</name>
<feature type="compositionally biased region" description="Basic and acidic residues" evidence="1">
    <location>
        <begin position="48"/>
        <end position="80"/>
    </location>
</feature>
<reference evidence="3 4" key="1">
    <citation type="journal article" date="2009" name="Science">
        <title>Green evolution and dynamic adaptations revealed by genomes of the marine picoeukaryotes Micromonas.</title>
        <authorList>
            <person name="Worden A.Z."/>
            <person name="Lee J.H."/>
            <person name="Mock T."/>
            <person name="Rouze P."/>
            <person name="Simmons M.P."/>
            <person name="Aerts A.L."/>
            <person name="Allen A.E."/>
            <person name="Cuvelier M.L."/>
            <person name="Derelle E."/>
            <person name="Everett M.V."/>
            <person name="Foulon E."/>
            <person name="Grimwood J."/>
            <person name="Gundlach H."/>
            <person name="Henrissat B."/>
            <person name="Napoli C."/>
            <person name="McDonald S.M."/>
            <person name="Parker M.S."/>
            <person name="Rombauts S."/>
            <person name="Salamov A."/>
            <person name="Von Dassow P."/>
            <person name="Badger J.H."/>
            <person name="Coutinho P.M."/>
            <person name="Demir E."/>
            <person name="Dubchak I."/>
            <person name="Gentemann C."/>
            <person name="Eikrem W."/>
            <person name="Gready J.E."/>
            <person name="John U."/>
            <person name="Lanier W."/>
            <person name="Lindquist E.A."/>
            <person name="Lucas S."/>
            <person name="Mayer K.F."/>
            <person name="Moreau H."/>
            <person name="Not F."/>
            <person name="Otillar R."/>
            <person name="Panaud O."/>
            <person name="Pangilinan J."/>
            <person name="Paulsen I."/>
            <person name="Piegu B."/>
            <person name="Poliakov A."/>
            <person name="Robbens S."/>
            <person name="Schmutz J."/>
            <person name="Toulza E."/>
            <person name="Wyss T."/>
            <person name="Zelensky A."/>
            <person name="Zhou K."/>
            <person name="Armbrust E.V."/>
            <person name="Bhattacharya D."/>
            <person name="Goodenough U.W."/>
            <person name="Van de Peer Y."/>
            <person name="Grigoriev I.V."/>
        </authorList>
    </citation>
    <scope>NUCLEOTIDE SEQUENCE [LARGE SCALE GENOMIC DNA]</scope>
    <source>
        <strain evidence="3 4">CCMP1545</strain>
    </source>
</reference>
<accession>C1NAJ2</accession>
<feature type="transmembrane region" description="Helical" evidence="2">
    <location>
        <begin position="14"/>
        <end position="38"/>
    </location>
</feature>
<keyword evidence="2" id="KW-1133">Transmembrane helix</keyword>
<protein>
    <submittedName>
        <fullName evidence="3">Predicted protein</fullName>
    </submittedName>
</protein>
<evidence type="ECO:0000313" key="4">
    <source>
        <dbReference type="Proteomes" id="UP000001876"/>
    </source>
</evidence>
<dbReference type="Proteomes" id="UP000001876">
    <property type="component" value="Unassembled WGS sequence"/>
</dbReference>
<evidence type="ECO:0000256" key="2">
    <source>
        <dbReference type="SAM" id="Phobius"/>
    </source>
</evidence>
<keyword evidence="2" id="KW-0472">Membrane</keyword>
<sequence>MNGKAVVFHQKRELLGVTTTAILTGIFPRMFIFSEFVLRRWCHTRVKRGETGNRMHRDPGSKEVDGAIRHDGHHGRDPRTSRLVLAKQTERARA</sequence>
<keyword evidence="2" id="KW-0812">Transmembrane</keyword>
<dbReference type="RefSeq" id="XP_003064918.1">
    <property type="nucleotide sequence ID" value="XM_003064872.1"/>
</dbReference>
<dbReference type="AlphaFoldDB" id="C1NAJ2"/>
<feature type="region of interest" description="Disordered" evidence="1">
    <location>
        <begin position="48"/>
        <end position="94"/>
    </location>
</feature>
<organism evidence="4">
    <name type="scientific">Micromonas pusilla (strain CCMP1545)</name>
    <name type="common">Picoplanktonic green alga</name>
    <dbReference type="NCBI Taxonomy" id="564608"/>
    <lineage>
        <taxon>Eukaryota</taxon>
        <taxon>Viridiplantae</taxon>
        <taxon>Chlorophyta</taxon>
        <taxon>Mamiellophyceae</taxon>
        <taxon>Mamiellales</taxon>
        <taxon>Mamiellaceae</taxon>
        <taxon>Micromonas</taxon>
    </lineage>
</organism>
<evidence type="ECO:0000256" key="1">
    <source>
        <dbReference type="SAM" id="MobiDB-lite"/>
    </source>
</evidence>
<evidence type="ECO:0000313" key="3">
    <source>
        <dbReference type="EMBL" id="EEH50898.1"/>
    </source>
</evidence>
<proteinExistence type="predicted"/>
<gene>
    <name evidence="3" type="ORF">MICPUCDRAFT_66095</name>
</gene>
<dbReference type="EMBL" id="GG663753">
    <property type="protein sequence ID" value="EEH50898.1"/>
    <property type="molecule type" value="Genomic_DNA"/>
</dbReference>
<dbReference type="KEGG" id="mpp:MICPUCDRAFT_66095"/>
<dbReference type="GeneID" id="9690411"/>
<keyword evidence="4" id="KW-1185">Reference proteome</keyword>